<sequence length="211" mass="23419">MSKPLLALLLLVCTATSQAASDVPNQIQSSVQACDACHSDQHNANSHTSSVAPVLNGMSDWYIEQQLANFQLGYRTGQGPDAERIQQAHSKEAISGDTLSLVADYYDELEHRFSDLTLSDTSNLNNGELLFEDKCANCHTSAFGRFLSDGPEITPLEAPYILQQLKAMQTEQRKFAEETKHHRKMVERLKDMSTQDLIDIVGYISKNAKSL</sequence>
<keyword evidence="5" id="KW-0574">Periplasm</keyword>
<accession>A0ABV7HG65</accession>
<evidence type="ECO:0000256" key="3">
    <source>
        <dbReference type="ARBA" id="ARBA00022617"/>
    </source>
</evidence>
<evidence type="ECO:0000313" key="11">
    <source>
        <dbReference type="EMBL" id="MFC3152880.1"/>
    </source>
</evidence>
<feature type="signal peptide" evidence="9">
    <location>
        <begin position="1"/>
        <end position="19"/>
    </location>
</feature>
<feature type="domain" description="Cytochrome c" evidence="10">
    <location>
        <begin position="122"/>
        <end position="208"/>
    </location>
</feature>
<evidence type="ECO:0000256" key="5">
    <source>
        <dbReference type="ARBA" id="ARBA00022764"/>
    </source>
</evidence>
<keyword evidence="3 8" id="KW-0349">Heme</keyword>
<dbReference type="PANTHER" id="PTHR33751:SF9">
    <property type="entry name" value="CYTOCHROME C4"/>
    <property type="match status" value="1"/>
</dbReference>
<dbReference type="PIRSF" id="PIRSF000005">
    <property type="entry name" value="Cytochrome_c4"/>
    <property type="match status" value="1"/>
</dbReference>
<feature type="domain" description="Cytochrome c" evidence="10">
    <location>
        <begin position="19"/>
        <end position="110"/>
    </location>
</feature>
<dbReference type="InterPro" id="IPR036909">
    <property type="entry name" value="Cyt_c-like_dom_sf"/>
</dbReference>
<keyword evidence="2" id="KW-0813">Transport</keyword>
<dbReference type="RefSeq" id="WP_386722802.1">
    <property type="nucleotide sequence ID" value="NZ_JBHRSZ010000007.1"/>
</dbReference>
<proteinExistence type="predicted"/>
<dbReference type="InterPro" id="IPR050597">
    <property type="entry name" value="Cytochrome_c_Oxidase_Subunit"/>
</dbReference>
<organism evidence="11 12">
    <name type="scientific">Litoribrevibacter euphylliae</name>
    <dbReference type="NCBI Taxonomy" id="1834034"/>
    <lineage>
        <taxon>Bacteria</taxon>
        <taxon>Pseudomonadati</taxon>
        <taxon>Pseudomonadota</taxon>
        <taxon>Gammaproteobacteria</taxon>
        <taxon>Oceanospirillales</taxon>
        <taxon>Oceanospirillaceae</taxon>
        <taxon>Litoribrevibacter</taxon>
    </lineage>
</organism>
<evidence type="ECO:0000256" key="6">
    <source>
        <dbReference type="ARBA" id="ARBA00022982"/>
    </source>
</evidence>
<evidence type="ECO:0000256" key="7">
    <source>
        <dbReference type="ARBA" id="ARBA00023004"/>
    </source>
</evidence>
<evidence type="ECO:0000259" key="10">
    <source>
        <dbReference type="PROSITE" id="PS51007"/>
    </source>
</evidence>
<comment type="caution">
    <text evidence="11">The sequence shown here is derived from an EMBL/GenBank/DDBJ whole genome shotgun (WGS) entry which is preliminary data.</text>
</comment>
<feature type="chain" id="PRO_5046516270" evidence="9">
    <location>
        <begin position="20"/>
        <end position="211"/>
    </location>
</feature>
<dbReference type="SUPFAM" id="SSF46626">
    <property type="entry name" value="Cytochrome c"/>
    <property type="match status" value="2"/>
</dbReference>
<protein>
    <submittedName>
        <fullName evidence="11">C-type cytochrome</fullName>
    </submittedName>
</protein>
<dbReference type="InterPro" id="IPR024167">
    <property type="entry name" value="Cytochrome_c4-like"/>
</dbReference>
<evidence type="ECO:0000256" key="1">
    <source>
        <dbReference type="ARBA" id="ARBA00004418"/>
    </source>
</evidence>
<keyword evidence="7 8" id="KW-0408">Iron</keyword>
<dbReference type="PANTHER" id="PTHR33751">
    <property type="entry name" value="CBB3-TYPE CYTOCHROME C OXIDASE SUBUNIT FIXP"/>
    <property type="match status" value="1"/>
</dbReference>
<dbReference type="PROSITE" id="PS51257">
    <property type="entry name" value="PROKAR_LIPOPROTEIN"/>
    <property type="match status" value="1"/>
</dbReference>
<gene>
    <name evidence="11" type="ORF">ACFOEK_17710</name>
</gene>
<evidence type="ECO:0000256" key="4">
    <source>
        <dbReference type="ARBA" id="ARBA00022723"/>
    </source>
</evidence>
<keyword evidence="4 8" id="KW-0479">Metal-binding</keyword>
<evidence type="ECO:0000256" key="8">
    <source>
        <dbReference type="PROSITE-ProRule" id="PRU00433"/>
    </source>
</evidence>
<comment type="subcellular location">
    <subcellularLocation>
        <location evidence="1">Periplasm</location>
    </subcellularLocation>
</comment>
<evidence type="ECO:0000256" key="2">
    <source>
        <dbReference type="ARBA" id="ARBA00022448"/>
    </source>
</evidence>
<reference evidence="12" key="1">
    <citation type="journal article" date="2019" name="Int. J. Syst. Evol. Microbiol.">
        <title>The Global Catalogue of Microorganisms (GCM) 10K type strain sequencing project: providing services to taxonomists for standard genome sequencing and annotation.</title>
        <authorList>
            <consortium name="The Broad Institute Genomics Platform"/>
            <consortium name="The Broad Institute Genome Sequencing Center for Infectious Disease"/>
            <person name="Wu L."/>
            <person name="Ma J."/>
        </authorList>
    </citation>
    <scope>NUCLEOTIDE SEQUENCE [LARGE SCALE GENOMIC DNA]</scope>
    <source>
        <strain evidence="12">KCTC 52438</strain>
    </source>
</reference>
<keyword evidence="12" id="KW-1185">Reference proteome</keyword>
<dbReference type="EMBL" id="JBHRSZ010000007">
    <property type="protein sequence ID" value="MFC3152880.1"/>
    <property type="molecule type" value="Genomic_DNA"/>
</dbReference>
<dbReference type="Proteomes" id="UP001595476">
    <property type="component" value="Unassembled WGS sequence"/>
</dbReference>
<name>A0ABV7HG65_9GAMM</name>
<dbReference type="InterPro" id="IPR009056">
    <property type="entry name" value="Cyt_c-like_dom"/>
</dbReference>
<keyword evidence="9" id="KW-0732">Signal</keyword>
<evidence type="ECO:0000256" key="9">
    <source>
        <dbReference type="SAM" id="SignalP"/>
    </source>
</evidence>
<dbReference type="Gene3D" id="1.10.760.10">
    <property type="entry name" value="Cytochrome c-like domain"/>
    <property type="match status" value="2"/>
</dbReference>
<dbReference type="Pfam" id="PF00034">
    <property type="entry name" value="Cytochrom_C"/>
    <property type="match status" value="1"/>
</dbReference>
<dbReference type="PROSITE" id="PS51007">
    <property type="entry name" value="CYTC"/>
    <property type="match status" value="2"/>
</dbReference>
<evidence type="ECO:0000313" key="12">
    <source>
        <dbReference type="Proteomes" id="UP001595476"/>
    </source>
</evidence>
<keyword evidence="6" id="KW-0249">Electron transport</keyword>